<gene>
    <name evidence="2" type="ORF">CCH79_00019805</name>
</gene>
<dbReference type="EMBL" id="NHOQ01000711">
    <property type="protein sequence ID" value="PWA28962.1"/>
    <property type="molecule type" value="Genomic_DNA"/>
</dbReference>
<feature type="compositionally biased region" description="Basic and acidic residues" evidence="1">
    <location>
        <begin position="309"/>
        <end position="321"/>
    </location>
</feature>
<feature type="compositionally biased region" description="Basic residues" evidence="1">
    <location>
        <begin position="88"/>
        <end position="99"/>
    </location>
</feature>
<evidence type="ECO:0000256" key="1">
    <source>
        <dbReference type="SAM" id="MobiDB-lite"/>
    </source>
</evidence>
<name>A0A315W035_GAMAF</name>
<evidence type="ECO:0000313" key="2">
    <source>
        <dbReference type="EMBL" id="PWA28962.1"/>
    </source>
</evidence>
<feature type="region of interest" description="Disordered" evidence="1">
    <location>
        <begin position="212"/>
        <end position="321"/>
    </location>
</feature>
<organism evidence="2 3">
    <name type="scientific">Gambusia affinis</name>
    <name type="common">Western mosquitofish</name>
    <name type="synonym">Heterandria affinis</name>
    <dbReference type="NCBI Taxonomy" id="33528"/>
    <lineage>
        <taxon>Eukaryota</taxon>
        <taxon>Metazoa</taxon>
        <taxon>Chordata</taxon>
        <taxon>Craniata</taxon>
        <taxon>Vertebrata</taxon>
        <taxon>Euteleostomi</taxon>
        <taxon>Actinopterygii</taxon>
        <taxon>Neopterygii</taxon>
        <taxon>Teleostei</taxon>
        <taxon>Neoteleostei</taxon>
        <taxon>Acanthomorphata</taxon>
        <taxon>Ovalentaria</taxon>
        <taxon>Atherinomorphae</taxon>
        <taxon>Cyprinodontiformes</taxon>
        <taxon>Poeciliidae</taxon>
        <taxon>Poeciliinae</taxon>
        <taxon>Gambusia</taxon>
    </lineage>
</organism>
<dbReference type="Proteomes" id="UP000250572">
    <property type="component" value="Unassembled WGS sequence"/>
</dbReference>
<dbReference type="AlphaFoldDB" id="A0A315W035"/>
<evidence type="ECO:0000313" key="3">
    <source>
        <dbReference type="Proteomes" id="UP000250572"/>
    </source>
</evidence>
<keyword evidence="3" id="KW-1185">Reference proteome</keyword>
<protein>
    <recommendedName>
        <fullName evidence="4">Keratin type II head domain-containing protein</fullName>
    </recommendedName>
</protein>
<feature type="region of interest" description="Disordered" evidence="1">
    <location>
        <begin position="87"/>
        <end position="112"/>
    </location>
</feature>
<proteinExistence type="predicted"/>
<reference evidence="2 3" key="1">
    <citation type="journal article" date="2018" name="G3 (Bethesda)">
        <title>A High-Quality Reference Genome for the Invasive Mosquitofish Gambusia affinis Using a Chicago Library.</title>
        <authorList>
            <person name="Hoffberg S.L."/>
            <person name="Troendle N.J."/>
            <person name="Glenn T.C."/>
            <person name="Mahmud O."/>
            <person name="Louha S."/>
            <person name="Chalopin D."/>
            <person name="Bennetzen J.L."/>
            <person name="Mauricio R."/>
        </authorList>
    </citation>
    <scope>NUCLEOTIDE SEQUENCE [LARGE SCALE GENOMIC DNA]</scope>
    <source>
        <strain evidence="2">NE01/NJP1002.9</strain>
        <tissue evidence="2">Muscle</tissue>
    </source>
</reference>
<accession>A0A315W035</accession>
<sequence>MCGFSKLDRFCSASSVGFYDPPSELHLGPDCGSGPGLDLDLVRFWTRQSCSSGTALAWFWFRQVRTEPDVWAGVCLGGCGVLAPPPHLKPRPPRLHKRPPGPPILTSPLSSSPEKTDRLLIFIIATMMFSSSSSSRSSMGGGLARSSFGGGLSSFSVAGGAGGGGSIRVSRASRSFSSGGGGGGSAAFGFGGGAGSGFGGGPGFRTLQVPVVEKKQRSQSERSPWSWGGRDVWSESPAFPLSSSGKIIWNDSERKGTPPDYRQQRDAGRVPVRGRPASEDRLLQAGSPLRSEVNVNQKTPEVKNQNPPEPDHRADGRSRRT</sequence>
<feature type="compositionally biased region" description="Basic and acidic residues" evidence="1">
    <location>
        <begin position="251"/>
        <end position="268"/>
    </location>
</feature>
<evidence type="ECO:0008006" key="4">
    <source>
        <dbReference type="Google" id="ProtNLM"/>
    </source>
</evidence>
<comment type="caution">
    <text evidence="2">The sequence shown here is derived from an EMBL/GenBank/DDBJ whole genome shotgun (WGS) entry which is preliminary data.</text>
</comment>
<feature type="compositionally biased region" description="Polar residues" evidence="1">
    <location>
        <begin position="293"/>
        <end position="306"/>
    </location>
</feature>